<sequence>MLSGSNQSSRRNLNLKTEDFIKNMNGLIKNQNYNHFIALFLLFLTLLCGFIIYNPVTFKAFSPFQYHTRKAKAGQKDELGLALAEASTESRTVIIAVVNKAYVEGDDKSMLDLFLDSFWHGENTRGLVDNLLLVNADHASYERCRFLRLHCYKLETDGVRFDKEEVYMSDEFIKMMWSRTLFLGQVLKRGYDFIFTDTDVLWLRNPFPRLSLNKNVDLQISTDQFNGDQWSKNNPINTGFFMIRSNKNTVQLFDLWYARKDKSAGQKEQDVLNGMLHEDVFTKLGLRVGFLDTLYFSGFCQDSKDIRAVTTVHANCCRTISAKITDLSAVIDDWKRFKRSAINETSTFENLKHQACAHSWGK</sequence>
<evidence type="ECO:0000256" key="1">
    <source>
        <dbReference type="ARBA" id="ARBA00007033"/>
    </source>
</evidence>
<keyword evidence="2" id="KW-0961">Cell wall biogenesis/degradation</keyword>
<gene>
    <name evidence="4" type="ORF">SADUNF_Sadunf12G0087300</name>
</gene>
<keyword evidence="2" id="KW-0735">Signal-anchor</keyword>
<feature type="transmembrane region" description="Helical" evidence="2">
    <location>
        <begin position="33"/>
        <end position="53"/>
    </location>
</feature>
<dbReference type="GO" id="GO:0000139">
    <property type="term" value="C:Golgi membrane"/>
    <property type="evidence" value="ECO:0007669"/>
    <property type="project" value="UniProtKB-SubCell"/>
</dbReference>
<dbReference type="AlphaFoldDB" id="A0A835MNA0"/>
<keyword evidence="2" id="KW-0328">Glycosyltransferase</keyword>
<name>A0A835MNA0_9ROSI</name>
<evidence type="ECO:0000256" key="2">
    <source>
        <dbReference type="RuleBase" id="RU363055"/>
    </source>
</evidence>
<dbReference type="EC" id="2.4.2.-" evidence="2"/>
<dbReference type="GO" id="GO:0016757">
    <property type="term" value="F:glycosyltransferase activity"/>
    <property type="evidence" value="ECO:0007669"/>
    <property type="project" value="UniProtKB-KW"/>
</dbReference>
<dbReference type="SUPFAM" id="SSF53448">
    <property type="entry name" value="Nucleotide-diphospho-sugar transferases"/>
    <property type="match status" value="1"/>
</dbReference>
<keyword evidence="2" id="KW-0472">Membrane</keyword>
<dbReference type="Pfam" id="PF03407">
    <property type="entry name" value="Nucleotid_trans"/>
    <property type="match status" value="1"/>
</dbReference>
<feature type="domain" description="Nucleotide-diphospho-sugar transferase" evidence="3">
    <location>
        <begin position="127"/>
        <end position="327"/>
    </location>
</feature>
<evidence type="ECO:0000313" key="4">
    <source>
        <dbReference type="EMBL" id="KAF9671810.1"/>
    </source>
</evidence>
<evidence type="ECO:0000259" key="3">
    <source>
        <dbReference type="Pfam" id="PF03407"/>
    </source>
</evidence>
<keyword evidence="2" id="KW-0333">Golgi apparatus</keyword>
<organism evidence="4 5">
    <name type="scientific">Salix dunnii</name>
    <dbReference type="NCBI Taxonomy" id="1413687"/>
    <lineage>
        <taxon>Eukaryota</taxon>
        <taxon>Viridiplantae</taxon>
        <taxon>Streptophyta</taxon>
        <taxon>Embryophyta</taxon>
        <taxon>Tracheophyta</taxon>
        <taxon>Spermatophyta</taxon>
        <taxon>Magnoliopsida</taxon>
        <taxon>eudicotyledons</taxon>
        <taxon>Gunneridae</taxon>
        <taxon>Pentapetalae</taxon>
        <taxon>rosids</taxon>
        <taxon>fabids</taxon>
        <taxon>Malpighiales</taxon>
        <taxon>Salicaceae</taxon>
        <taxon>Saliceae</taxon>
        <taxon>Salix</taxon>
    </lineage>
</organism>
<proteinExistence type="inferred from homology"/>
<dbReference type="Proteomes" id="UP000657918">
    <property type="component" value="Unassembled WGS sequence"/>
</dbReference>
<dbReference type="EMBL" id="JADGMS010000012">
    <property type="protein sequence ID" value="KAF9671810.1"/>
    <property type="molecule type" value="Genomic_DNA"/>
</dbReference>
<dbReference type="InterPro" id="IPR005069">
    <property type="entry name" value="Nucl-diP-sugar_transferase"/>
</dbReference>
<dbReference type="OrthoDB" id="540503at2759"/>
<comment type="similarity">
    <text evidence="1 2">Belongs to the glycosyltransferase 77 family.</text>
</comment>
<dbReference type="PANTHER" id="PTHR46038:SF29">
    <property type="entry name" value="NUCLEOTIDE-DIPHOSPHO-SUGAR TRANSFERASE DOMAIN-CONTAINING PROTEIN"/>
    <property type="match status" value="1"/>
</dbReference>
<evidence type="ECO:0000313" key="5">
    <source>
        <dbReference type="Proteomes" id="UP000657918"/>
    </source>
</evidence>
<comment type="subcellular location">
    <subcellularLocation>
        <location evidence="2">Golgi apparatus membrane</location>
        <topology evidence="2">Single-pass type II membrane protein</topology>
    </subcellularLocation>
</comment>
<reference evidence="4 5" key="1">
    <citation type="submission" date="2020-10" db="EMBL/GenBank/DDBJ databases">
        <title>Plant Genome Project.</title>
        <authorList>
            <person name="Zhang R.-G."/>
        </authorList>
    </citation>
    <scope>NUCLEOTIDE SEQUENCE [LARGE SCALE GENOMIC DNA]</scope>
    <source>
        <strain evidence="4">FAFU-HL-1</strain>
        <tissue evidence="4">Leaf</tissue>
    </source>
</reference>
<dbReference type="InterPro" id="IPR029044">
    <property type="entry name" value="Nucleotide-diphossugar_trans"/>
</dbReference>
<dbReference type="GO" id="GO:0071555">
    <property type="term" value="P:cell wall organization"/>
    <property type="evidence" value="ECO:0007669"/>
    <property type="project" value="UniProtKB-KW"/>
</dbReference>
<dbReference type="PANTHER" id="PTHR46038">
    <property type="entry name" value="EXPRESSED PROTEIN-RELATED"/>
    <property type="match status" value="1"/>
</dbReference>
<keyword evidence="5" id="KW-1185">Reference proteome</keyword>
<accession>A0A835MNA0</accession>
<keyword evidence="2" id="KW-1133">Transmembrane helix</keyword>
<keyword evidence="2" id="KW-0812">Transmembrane</keyword>
<keyword evidence="2" id="KW-0808">Transferase</keyword>
<dbReference type="InterPro" id="IPR044821">
    <property type="entry name" value="At1g28695/At4g15970-like"/>
</dbReference>
<comment type="caution">
    <text evidence="4">The sequence shown here is derived from an EMBL/GenBank/DDBJ whole genome shotgun (WGS) entry which is preliminary data.</text>
</comment>
<protein>
    <recommendedName>
        <fullName evidence="2">Glycosyltransferase</fullName>
        <ecNumber evidence="2">2.4.2.-</ecNumber>
    </recommendedName>
</protein>